<evidence type="ECO:0000313" key="2">
    <source>
        <dbReference type="EMBL" id="BBO24474.1"/>
    </source>
</evidence>
<dbReference type="AlphaFoldDB" id="A0A809SF39"/>
<proteinExistence type="predicted"/>
<sequence>MFRDRTDAGAQLGAKVAEFGFENPIVVALPRGGAIVGVEVARALNAPIRLLVARKVGHPQSPEYAIGAVCGDDPLVWNPNEKGAIEGRGLAKALEKAREESRQRAKAYGPWATLPDLDERTAIVVDDGLATGSTARAALEHLRLKGAEPLLLAVPVAASQTAAQIRGEGVLVIALEEPIFGFGSVGQHYADFQQVSDREVLDALERRDRELRDAQ</sequence>
<dbReference type="Gene3D" id="3.30.1310.20">
    <property type="entry name" value="PRTase-like"/>
    <property type="match status" value="1"/>
</dbReference>
<dbReference type="Gene3D" id="3.40.50.2020">
    <property type="match status" value="1"/>
</dbReference>
<dbReference type="SUPFAM" id="SSF53271">
    <property type="entry name" value="PRTase-like"/>
    <property type="match status" value="1"/>
</dbReference>
<evidence type="ECO:0000313" key="3">
    <source>
        <dbReference type="Proteomes" id="UP000662873"/>
    </source>
</evidence>
<evidence type="ECO:0000259" key="1">
    <source>
        <dbReference type="Pfam" id="PF00156"/>
    </source>
</evidence>
<accession>A0A809SF39</accession>
<keyword evidence="2" id="KW-0328">Glycosyltransferase</keyword>
<name>A0A809SF39_9BACT</name>
<dbReference type="InterPro" id="IPR029057">
    <property type="entry name" value="PRTase-like"/>
</dbReference>
<dbReference type="Pfam" id="PF00156">
    <property type="entry name" value="Pribosyltran"/>
    <property type="match status" value="1"/>
</dbReference>
<dbReference type="Proteomes" id="UP000662873">
    <property type="component" value="Chromosome"/>
</dbReference>
<gene>
    <name evidence="2" type="ORF">NPRO_20690</name>
</gene>
<protein>
    <submittedName>
        <fullName evidence="2">Phosphoribosyltransferase</fullName>
    </submittedName>
</protein>
<reference evidence="2" key="1">
    <citation type="journal article" name="DNA Res.">
        <title>The physiological potential of anammox bacteria as revealed by their core genome structure.</title>
        <authorList>
            <person name="Okubo T."/>
            <person name="Toyoda A."/>
            <person name="Fukuhara K."/>
            <person name="Uchiyama I."/>
            <person name="Harigaya Y."/>
            <person name="Kuroiwa M."/>
            <person name="Suzuki T."/>
            <person name="Murakami Y."/>
            <person name="Suwa Y."/>
            <person name="Takami H."/>
        </authorList>
    </citation>
    <scope>NUCLEOTIDE SEQUENCE</scope>
    <source>
        <strain evidence="2">317325-2</strain>
    </source>
</reference>
<dbReference type="EMBL" id="AP021858">
    <property type="protein sequence ID" value="BBO24474.1"/>
    <property type="molecule type" value="Genomic_DNA"/>
</dbReference>
<dbReference type="GO" id="GO:0016757">
    <property type="term" value="F:glycosyltransferase activity"/>
    <property type="evidence" value="ECO:0007669"/>
    <property type="project" value="UniProtKB-KW"/>
</dbReference>
<organism evidence="2 3">
    <name type="scientific">Candidatus Nitrosymbiomonas proteolyticus</name>
    <dbReference type="NCBI Taxonomy" id="2608984"/>
    <lineage>
        <taxon>Bacteria</taxon>
        <taxon>Bacillati</taxon>
        <taxon>Armatimonadota</taxon>
        <taxon>Armatimonadota incertae sedis</taxon>
        <taxon>Candidatus Nitrosymbiomonas</taxon>
    </lineage>
</organism>
<feature type="domain" description="Phosphoribosyltransferase" evidence="1">
    <location>
        <begin position="17"/>
        <end position="166"/>
    </location>
</feature>
<dbReference type="KEGG" id="npy:NPRO_20690"/>
<keyword evidence="2" id="KW-0808">Transferase</keyword>
<dbReference type="CDD" id="cd06223">
    <property type="entry name" value="PRTases_typeI"/>
    <property type="match status" value="1"/>
</dbReference>
<dbReference type="InterPro" id="IPR000836">
    <property type="entry name" value="PRTase_dom"/>
</dbReference>